<dbReference type="InterPro" id="IPR012597">
    <property type="entry name" value="Pheromone"/>
</dbReference>
<dbReference type="GO" id="GO:0016020">
    <property type="term" value="C:membrane"/>
    <property type="evidence" value="ECO:0007669"/>
    <property type="project" value="InterPro"/>
</dbReference>
<gene>
    <name evidence="1" type="primary">phb3</name>
</gene>
<evidence type="ECO:0000313" key="1">
    <source>
        <dbReference type="EMBL" id="QQL12045.1"/>
    </source>
</evidence>
<organism evidence="1">
    <name type="scientific">Hypsizygus marmoreus</name>
    <name type="common">White beech mushroom</name>
    <name type="synonym">Agaricus marmoreus</name>
    <dbReference type="NCBI Taxonomy" id="39966"/>
    <lineage>
        <taxon>Eukaryota</taxon>
        <taxon>Fungi</taxon>
        <taxon>Dikarya</taxon>
        <taxon>Basidiomycota</taxon>
        <taxon>Agaricomycotina</taxon>
        <taxon>Agaricomycetes</taxon>
        <taxon>Agaricomycetidae</taxon>
        <taxon>Agaricales</taxon>
        <taxon>Tricholomatineae</taxon>
        <taxon>Lyophyllaceae</taxon>
        <taxon>Hypsizygus</taxon>
    </lineage>
</organism>
<reference evidence="1" key="1">
    <citation type="submission" date="2020-08" db="EMBL/GenBank/DDBJ databases">
        <title>Genetic structure and evolutionary diversity of mating type (MAT) locus in Hypsizygus marmoreus.</title>
        <authorList>
            <person name="Zhang J."/>
            <person name="Wang G."/>
        </authorList>
    </citation>
    <scope>NUCLEOTIDE SEQUENCE</scope>
</reference>
<dbReference type="GO" id="GO:0000772">
    <property type="term" value="F:mating pheromone activity"/>
    <property type="evidence" value="ECO:0007669"/>
    <property type="project" value="InterPro"/>
</dbReference>
<proteinExistence type="predicted"/>
<name>A0A7T7DKM5_HYPMA</name>
<dbReference type="AlphaFoldDB" id="A0A7T7DKM5"/>
<dbReference type="EMBL" id="MT840833">
    <property type="protein sequence ID" value="QQL12045.1"/>
    <property type="molecule type" value="Genomic_DNA"/>
</dbReference>
<protein>
    <submittedName>
        <fullName evidence="1">Mating-type protein phb3</fullName>
    </submittedName>
</protein>
<dbReference type="Pfam" id="PF08015">
    <property type="entry name" value="Pheromone"/>
    <property type="match status" value="1"/>
</dbReference>
<accession>A0A7T7DKM5</accession>
<sequence>MDSFDHFETIIFADPSAQARLATTSTTSLDPSAPPIDFERMDGYTSHGFCVIA</sequence>